<dbReference type="Pfam" id="PF13518">
    <property type="entry name" value="HTH_28"/>
    <property type="match status" value="1"/>
</dbReference>
<dbReference type="Proteomes" id="UP001652445">
    <property type="component" value="Unassembled WGS sequence"/>
</dbReference>
<dbReference type="SUPFAM" id="SSF48295">
    <property type="entry name" value="TrpR-like"/>
    <property type="match status" value="1"/>
</dbReference>
<organism evidence="2 3">
    <name type="scientific">Paenibacillus baimaensis</name>
    <dbReference type="NCBI Taxonomy" id="2982185"/>
    <lineage>
        <taxon>Bacteria</taxon>
        <taxon>Bacillati</taxon>
        <taxon>Bacillota</taxon>
        <taxon>Bacilli</taxon>
        <taxon>Bacillales</taxon>
        <taxon>Paenibacillaceae</taxon>
        <taxon>Paenibacillus</taxon>
    </lineage>
</organism>
<evidence type="ECO:0000313" key="2">
    <source>
        <dbReference type="EMBL" id="MCU6792723.1"/>
    </source>
</evidence>
<comment type="caution">
    <text evidence="2">The sequence shown here is derived from an EMBL/GenBank/DDBJ whole genome shotgun (WGS) entry which is preliminary data.</text>
</comment>
<dbReference type="InterPro" id="IPR010921">
    <property type="entry name" value="Trp_repressor/repl_initiator"/>
</dbReference>
<gene>
    <name evidence="2" type="ORF">OB236_11390</name>
</gene>
<protein>
    <recommendedName>
        <fullName evidence="1">Insertion element IS150 protein InsJ-like helix-turn-helix domain-containing protein</fullName>
    </recommendedName>
</protein>
<dbReference type="InterPro" id="IPR055247">
    <property type="entry name" value="InsJ-like_HTH"/>
</dbReference>
<sequence>MSKEELKKVFVVRKIIEGLMTNHEGAMALGISVRQIIRLKNNFKTEGEQGIAHKNRGRKPIGW</sequence>
<dbReference type="EMBL" id="JAOQIO010000034">
    <property type="protein sequence ID" value="MCU6792723.1"/>
    <property type="molecule type" value="Genomic_DNA"/>
</dbReference>
<evidence type="ECO:0000313" key="3">
    <source>
        <dbReference type="Proteomes" id="UP001652445"/>
    </source>
</evidence>
<proteinExistence type="predicted"/>
<evidence type="ECO:0000259" key="1">
    <source>
        <dbReference type="Pfam" id="PF13518"/>
    </source>
</evidence>
<accession>A0ABT2UDK0</accession>
<dbReference type="RefSeq" id="WP_262684098.1">
    <property type="nucleotide sequence ID" value="NZ_JAOQIO010000034.1"/>
</dbReference>
<keyword evidence="3" id="KW-1185">Reference proteome</keyword>
<feature type="domain" description="Insertion element IS150 protein InsJ-like helix-turn-helix" evidence="1">
    <location>
        <begin position="8"/>
        <end position="59"/>
    </location>
</feature>
<reference evidence="2 3" key="1">
    <citation type="submission" date="2022-09" db="EMBL/GenBank/DDBJ databases">
        <authorList>
            <person name="Han X.L."/>
            <person name="Wang Q."/>
            <person name="Lu T."/>
        </authorList>
    </citation>
    <scope>NUCLEOTIDE SEQUENCE [LARGE SCALE GENOMIC DNA]</scope>
    <source>
        <strain evidence="2 3">WQ 127069</strain>
    </source>
</reference>
<name>A0ABT2UDK0_9BACL</name>